<dbReference type="SUPFAM" id="SSF52047">
    <property type="entry name" value="RNI-like"/>
    <property type="match status" value="1"/>
</dbReference>
<name>A0ABD3BTB2_9LAMI</name>
<proteinExistence type="predicted"/>
<evidence type="ECO:0000259" key="2">
    <source>
        <dbReference type="Pfam" id="PF23622"/>
    </source>
</evidence>
<evidence type="ECO:0000259" key="1">
    <source>
        <dbReference type="Pfam" id="PF00646"/>
    </source>
</evidence>
<dbReference type="PANTHER" id="PTHR31900">
    <property type="entry name" value="F-BOX/RNI SUPERFAMILY PROTEIN-RELATED"/>
    <property type="match status" value="1"/>
</dbReference>
<protein>
    <recommendedName>
        <fullName evidence="5">F-box domain-containing protein</fullName>
    </recommendedName>
</protein>
<dbReference type="AlphaFoldDB" id="A0ABD3BTB2"/>
<evidence type="ECO:0008006" key="5">
    <source>
        <dbReference type="Google" id="ProtNLM"/>
    </source>
</evidence>
<keyword evidence="4" id="KW-1185">Reference proteome</keyword>
<dbReference type="InterPro" id="IPR050232">
    <property type="entry name" value="FBL13/AtMIF1-like"/>
</dbReference>
<evidence type="ECO:0000313" key="4">
    <source>
        <dbReference type="Proteomes" id="UP001632038"/>
    </source>
</evidence>
<organism evidence="3 4">
    <name type="scientific">Castilleja foliolosa</name>
    <dbReference type="NCBI Taxonomy" id="1961234"/>
    <lineage>
        <taxon>Eukaryota</taxon>
        <taxon>Viridiplantae</taxon>
        <taxon>Streptophyta</taxon>
        <taxon>Embryophyta</taxon>
        <taxon>Tracheophyta</taxon>
        <taxon>Spermatophyta</taxon>
        <taxon>Magnoliopsida</taxon>
        <taxon>eudicotyledons</taxon>
        <taxon>Gunneridae</taxon>
        <taxon>Pentapetalae</taxon>
        <taxon>asterids</taxon>
        <taxon>lamiids</taxon>
        <taxon>Lamiales</taxon>
        <taxon>Orobanchaceae</taxon>
        <taxon>Pedicularideae</taxon>
        <taxon>Castillejinae</taxon>
        <taxon>Castilleja</taxon>
    </lineage>
</organism>
<gene>
    <name evidence="3" type="ORF">CASFOL_035431</name>
</gene>
<dbReference type="Gene3D" id="3.80.10.10">
    <property type="entry name" value="Ribonuclease Inhibitor"/>
    <property type="match status" value="1"/>
</dbReference>
<comment type="caution">
    <text evidence="3">The sequence shown here is derived from an EMBL/GenBank/DDBJ whole genome shotgun (WGS) entry which is preliminary data.</text>
</comment>
<dbReference type="InterPro" id="IPR001810">
    <property type="entry name" value="F-box_dom"/>
</dbReference>
<dbReference type="SUPFAM" id="SSF81383">
    <property type="entry name" value="F-box domain"/>
    <property type="match status" value="1"/>
</dbReference>
<reference evidence="4" key="1">
    <citation type="journal article" date="2024" name="IScience">
        <title>Strigolactones Initiate the Formation of Haustorium-like Structures in Castilleja.</title>
        <authorList>
            <person name="Buerger M."/>
            <person name="Peterson D."/>
            <person name="Chory J."/>
        </authorList>
    </citation>
    <scope>NUCLEOTIDE SEQUENCE [LARGE SCALE GENOMIC DNA]</scope>
</reference>
<dbReference type="Pfam" id="PF00646">
    <property type="entry name" value="F-box"/>
    <property type="match status" value="1"/>
</dbReference>
<dbReference type="PANTHER" id="PTHR31900:SF32">
    <property type="entry name" value="F-BOX_RNI_FBD-LIKE DOMAIN PROTEIN"/>
    <property type="match status" value="1"/>
</dbReference>
<dbReference type="Gene3D" id="1.20.1280.50">
    <property type="match status" value="1"/>
</dbReference>
<dbReference type="EMBL" id="JAVIJP010000066">
    <property type="protein sequence ID" value="KAL3620519.1"/>
    <property type="molecule type" value="Genomic_DNA"/>
</dbReference>
<evidence type="ECO:0000313" key="3">
    <source>
        <dbReference type="EMBL" id="KAL3620519.1"/>
    </source>
</evidence>
<dbReference type="Proteomes" id="UP001632038">
    <property type="component" value="Unassembled WGS sequence"/>
</dbReference>
<dbReference type="InterPro" id="IPR036047">
    <property type="entry name" value="F-box-like_dom_sf"/>
</dbReference>
<sequence>MTSPNKRIKETPIDRLSALPDCLIIHILSFLEVEQSAITALLSKRWQFLWTQSPRLVFREKTFCLPRRFVSRVNRTHVIYGQNDLDTFEVELPYSKIYSPDVDVWVGFAVKHKAKQVSLLLNRFLDRDKNNMYALPLTMFRSAHLKRLTLRRCIVAPSGTIEWPSLTELNIEDSNLQQHVMDKMLSGCPVLHCLVLKYCWGFNRLEVSCKSLYELRVSDPDDCDLTAPLLQISAPHLHTLWVTLYPIRRKLCLENTPSLVRATLDFVSGDWEHNEELISNAKELLDKIRHVKVVDLRYSYMQVLVAINDYRFPQSARTCLMVKVPTEECSIHVLVGLLESSPQIESLVIEGSPSFRGPCTCIDSKIDLDCDLLHLKRIVINEFMCPLFVVGEPMLTLARILLNKAPALEMMVALSTRPVDIMKLRVGRILIGHCYSTHPVNGRPES</sequence>
<feature type="domain" description="F-box" evidence="1">
    <location>
        <begin position="16"/>
        <end position="55"/>
    </location>
</feature>
<dbReference type="InterPro" id="IPR055357">
    <property type="entry name" value="LRR_At1g61320_AtMIF1"/>
</dbReference>
<dbReference type="Pfam" id="PF23622">
    <property type="entry name" value="LRR_At1g61320_AtMIF1"/>
    <property type="match status" value="1"/>
</dbReference>
<dbReference type="InterPro" id="IPR032675">
    <property type="entry name" value="LRR_dom_sf"/>
</dbReference>
<accession>A0ABD3BTB2</accession>
<feature type="domain" description="At1g61320/AtMIF1 LRR" evidence="2">
    <location>
        <begin position="95"/>
        <end position="412"/>
    </location>
</feature>